<evidence type="ECO:0000313" key="2">
    <source>
        <dbReference type="Proteomes" id="UP001056120"/>
    </source>
</evidence>
<name>A0ACB9B3Z8_9ASTR</name>
<reference evidence="1 2" key="2">
    <citation type="journal article" date="2022" name="Mol. Ecol. Resour.">
        <title>The genomes of chicory, endive, great burdock and yacon provide insights into Asteraceae paleo-polyploidization history and plant inulin production.</title>
        <authorList>
            <person name="Fan W."/>
            <person name="Wang S."/>
            <person name="Wang H."/>
            <person name="Wang A."/>
            <person name="Jiang F."/>
            <person name="Liu H."/>
            <person name="Zhao H."/>
            <person name="Xu D."/>
            <person name="Zhang Y."/>
        </authorList>
    </citation>
    <scope>NUCLEOTIDE SEQUENCE [LARGE SCALE GENOMIC DNA]</scope>
    <source>
        <strain evidence="2">cv. Yunnan</strain>
        <tissue evidence="1">Leaves</tissue>
    </source>
</reference>
<comment type="caution">
    <text evidence="1">The sequence shown here is derived from an EMBL/GenBank/DDBJ whole genome shotgun (WGS) entry which is preliminary data.</text>
</comment>
<gene>
    <name evidence="1" type="ORF">L1987_67986</name>
</gene>
<keyword evidence="2" id="KW-1185">Reference proteome</keyword>
<proteinExistence type="predicted"/>
<accession>A0ACB9B3Z8</accession>
<evidence type="ECO:0000313" key="1">
    <source>
        <dbReference type="EMBL" id="KAI3716817.1"/>
    </source>
</evidence>
<reference evidence="2" key="1">
    <citation type="journal article" date="2022" name="Mol. Ecol. Resour.">
        <title>The genomes of chicory, endive, great burdock and yacon provide insights into Asteraceae palaeo-polyploidization history and plant inulin production.</title>
        <authorList>
            <person name="Fan W."/>
            <person name="Wang S."/>
            <person name="Wang H."/>
            <person name="Wang A."/>
            <person name="Jiang F."/>
            <person name="Liu H."/>
            <person name="Zhao H."/>
            <person name="Xu D."/>
            <person name="Zhang Y."/>
        </authorList>
    </citation>
    <scope>NUCLEOTIDE SEQUENCE [LARGE SCALE GENOMIC DNA]</scope>
    <source>
        <strain evidence="2">cv. Yunnan</strain>
    </source>
</reference>
<organism evidence="1 2">
    <name type="scientific">Smallanthus sonchifolius</name>
    <dbReference type="NCBI Taxonomy" id="185202"/>
    <lineage>
        <taxon>Eukaryota</taxon>
        <taxon>Viridiplantae</taxon>
        <taxon>Streptophyta</taxon>
        <taxon>Embryophyta</taxon>
        <taxon>Tracheophyta</taxon>
        <taxon>Spermatophyta</taxon>
        <taxon>Magnoliopsida</taxon>
        <taxon>eudicotyledons</taxon>
        <taxon>Gunneridae</taxon>
        <taxon>Pentapetalae</taxon>
        <taxon>asterids</taxon>
        <taxon>campanulids</taxon>
        <taxon>Asterales</taxon>
        <taxon>Asteraceae</taxon>
        <taxon>Asteroideae</taxon>
        <taxon>Heliantheae alliance</taxon>
        <taxon>Millerieae</taxon>
        <taxon>Smallanthus</taxon>
    </lineage>
</organism>
<dbReference type="EMBL" id="CM042040">
    <property type="protein sequence ID" value="KAI3716817.1"/>
    <property type="molecule type" value="Genomic_DNA"/>
</dbReference>
<protein>
    <submittedName>
        <fullName evidence="1">Uncharacterized protein</fullName>
    </submittedName>
</protein>
<sequence>MLKFPIIYAVLNKSPLATVFIKTTFPNVSDPTKMLPALKEPEQGAVAERKKFVSILAVTFGFFALMCTLMAFSSFFYYRVHAHRYQRMSENVDFGLISDHFTLRSFSFEELHKATDGFKEVIGRNSIGEVYKGFISEGMKAVAISDFGLSKLLRPDQSGTLTGVRGTRGYLAPEWHKNTLITTKVDIYSFGVVLLEILCCTGDMEMDISCDDKMPFFTWVYNCFVTKELKRLIGDEEVDINMFEKMVKVGLLCVRDDPEARPSIKDVILMLEGTTDIPIPPTPIVQILL</sequence>
<dbReference type="Proteomes" id="UP001056120">
    <property type="component" value="Linkage Group LG23"/>
</dbReference>